<proteinExistence type="predicted"/>
<dbReference type="Proteomes" id="UP000053989">
    <property type="component" value="Unassembled WGS sequence"/>
</dbReference>
<sequence>MSTVSGYYDPCHNCKTCEALVYPVVGGKFNGSTGGVSACELAVGREQSRNQVKLQSGTSDALGCPTSKTPNPNQNGSYDQNLLDEAPRATRAQLQGGYDVDLLDDRPQRSQSVRSPVPLAAPSSGVPPPIATATPAIPENISKENFASAESGGVYTPAAKRPFWRTPKGIIILAAVAIVIIVAAVVGGVVGGSKKSSNTSSSTAVAPATTSDTTNITSKLPFGGGGQQTSASEAPIATPSTGSGGSSTSSGSNSGGGGRDVVNAT</sequence>
<feature type="region of interest" description="Disordered" evidence="1">
    <location>
        <begin position="99"/>
        <end position="135"/>
    </location>
</feature>
<keyword evidence="4" id="KW-1185">Reference proteome</keyword>
<keyword evidence="2" id="KW-0812">Transmembrane</keyword>
<organism evidence="3 4">
    <name type="scientific">Scleroderma citrinum Foug A</name>
    <dbReference type="NCBI Taxonomy" id="1036808"/>
    <lineage>
        <taxon>Eukaryota</taxon>
        <taxon>Fungi</taxon>
        <taxon>Dikarya</taxon>
        <taxon>Basidiomycota</taxon>
        <taxon>Agaricomycotina</taxon>
        <taxon>Agaricomycetes</taxon>
        <taxon>Agaricomycetidae</taxon>
        <taxon>Boletales</taxon>
        <taxon>Sclerodermatineae</taxon>
        <taxon>Sclerodermataceae</taxon>
        <taxon>Scleroderma</taxon>
    </lineage>
</organism>
<evidence type="ECO:0000313" key="3">
    <source>
        <dbReference type="EMBL" id="KIM53341.1"/>
    </source>
</evidence>
<evidence type="ECO:0000313" key="4">
    <source>
        <dbReference type="Proteomes" id="UP000053989"/>
    </source>
</evidence>
<feature type="compositionally biased region" description="Polar residues" evidence="1">
    <location>
        <begin position="50"/>
        <end position="59"/>
    </location>
</feature>
<dbReference type="InParanoid" id="A0A0C3DB52"/>
<name>A0A0C3DB52_9AGAM</name>
<dbReference type="HOGENOM" id="CLU_1050360_0_0_1"/>
<feature type="region of interest" description="Disordered" evidence="1">
    <location>
        <begin position="192"/>
        <end position="265"/>
    </location>
</feature>
<feature type="compositionally biased region" description="Low complexity" evidence="1">
    <location>
        <begin position="192"/>
        <end position="214"/>
    </location>
</feature>
<keyword evidence="2" id="KW-1133">Transmembrane helix</keyword>
<keyword evidence="2" id="KW-0472">Membrane</keyword>
<evidence type="ECO:0000256" key="2">
    <source>
        <dbReference type="SAM" id="Phobius"/>
    </source>
</evidence>
<dbReference type="AlphaFoldDB" id="A0A0C3DB52"/>
<feature type="region of interest" description="Disordered" evidence="1">
    <location>
        <begin position="50"/>
        <end position="81"/>
    </location>
</feature>
<reference evidence="3 4" key="1">
    <citation type="submission" date="2014-04" db="EMBL/GenBank/DDBJ databases">
        <authorList>
            <consortium name="DOE Joint Genome Institute"/>
            <person name="Kuo A."/>
            <person name="Kohler A."/>
            <person name="Nagy L.G."/>
            <person name="Floudas D."/>
            <person name="Copeland A."/>
            <person name="Barry K.W."/>
            <person name="Cichocki N."/>
            <person name="Veneault-Fourrey C."/>
            <person name="LaButti K."/>
            <person name="Lindquist E.A."/>
            <person name="Lipzen A."/>
            <person name="Lundell T."/>
            <person name="Morin E."/>
            <person name="Murat C."/>
            <person name="Sun H."/>
            <person name="Tunlid A."/>
            <person name="Henrissat B."/>
            <person name="Grigoriev I.V."/>
            <person name="Hibbett D.S."/>
            <person name="Martin F."/>
            <person name="Nordberg H.P."/>
            <person name="Cantor M.N."/>
            <person name="Hua S.X."/>
        </authorList>
    </citation>
    <scope>NUCLEOTIDE SEQUENCE [LARGE SCALE GENOMIC DNA]</scope>
    <source>
        <strain evidence="3 4">Foug A</strain>
    </source>
</reference>
<accession>A0A0C3DB52</accession>
<reference evidence="4" key="2">
    <citation type="submission" date="2015-01" db="EMBL/GenBank/DDBJ databases">
        <title>Evolutionary Origins and Diversification of the Mycorrhizal Mutualists.</title>
        <authorList>
            <consortium name="DOE Joint Genome Institute"/>
            <consortium name="Mycorrhizal Genomics Consortium"/>
            <person name="Kohler A."/>
            <person name="Kuo A."/>
            <person name="Nagy L.G."/>
            <person name="Floudas D."/>
            <person name="Copeland A."/>
            <person name="Barry K.W."/>
            <person name="Cichocki N."/>
            <person name="Veneault-Fourrey C."/>
            <person name="LaButti K."/>
            <person name="Lindquist E.A."/>
            <person name="Lipzen A."/>
            <person name="Lundell T."/>
            <person name="Morin E."/>
            <person name="Murat C."/>
            <person name="Riley R."/>
            <person name="Ohm R."/>
            <person name="Sun H."/>
            <person name="Tunlid A."/>
            <person name="Henrissat B."/>
            <person name="Grigoriev I.V."/>
            <person name="Hibbett D.S."/>
            <person name="Martin F."/>
        </authorList>
    </citation>
    <scope>NUCLEOTIDE SEQUENCE [LARGE SCALE GENOMIC DNA]</scope>
    <source>
        <strain evidence="4">Foug A</strain>
    </source>
</reference>
<gene>
    <name evidence="3" type="ORF">SCLCIDRAFT_1158135</name>
</gene>
<feature type="transmembrane region" description="Helical" evidence="2">
    <location>
        <begin position="170"/>
        <end position="191"/>
    </location>
</feature>
<protein>
    <submittedName>
        <fullName evidence="3">Uncharacterized protein</fullName>
    </submittedName>
</protein>
<dbReference type="EMBL" id="KN822183">
    <property type="protein sequence ID" value="KIM53341.1"/>
    <property type="molecule type" value="Genomic_DNA"/>
</dbReference>
<dbReference type="OrthoDB" id="3268868at2759"/>
<evidence type="ECO:0000256" key="1">
    <source>
        <dbReference type="SAM" id="MobiDB-lite"/>
    </source>
</evidence>
<feature type="compositionally biased region" description="Polar residues" evidence="1">
    <location>
        <begin position="66"/>
        <end position="80"/>
    </location>
</feature>